<dbReference type="Gene3D" id="3.90.1150.10">
    <property type="entry name" value="Aspartate Aminotransferase, domain 1"/>
    <property type="match status" value="1"/>
</dbReference>
<accession>D6YTJ3</accession>
<dbReference type="InterPro" id="IPR004838">
    <property type="entry name" value="NHTrfase_class1_PyrdxlP-BS"/>
</dbReference>
<reference evidence="9 10" key="1">
    <citation type="journal article" date="2010" name="PLoS ONE">
        <title>The Waddlia genome: a window into chlamydial biology.</title>
        <authorList>
            <person name="Bertelli C."/>
            <person name="Collyn F."/>
            <person name="Croxatto A."/>
            <person name="Ruckert C."/>
            <person name="Polkinghorne A."/>
            <person name="Kebbi-Beghdadi C."/>
            <person name="Goesmann A."/>
            <person name="Vaughan L."/>
            <person name="Greub G."/>
        </authorList>
    </citation>
    <scope>NUCLEOTIDE SEQUENCE [LARGE SCALE GENOMIC DNA]</scope>
    <source>
        <strain evidence="10">ATCC VR-1470 / WSU 86-1044</strain>
    </source>
</reference>
<comment type="cofactor">
    <cofactor evidence="1 7">
        <name>pyridoxal 5'-phosphate</name>
        <dbReference type="ChEBI" id="CHEBI:597326"/>
    </cofactor>
</comment>
<dbReference type="KEGG" id="wch:wcw_0078"/>
<dbReference type="eggNOG" id="COG1448">
    <property type="taxonomic scope" value="Bacteria"/>
</dbReference>
<dbReference type="InterPro" id="IPR015421">
    <property type="entry name" value="PyrdxlP-dep_Trfase_major"/>
</dbReference>
<evidence type="ECO:0000256" key="3">
    <source>
        <dbReference type="ARBA" id="ARBA00011738"/>
    </source>
</evidence>
<dbReference type="OrthoDB" id="9766445at2"/>
<keyword evidence="10" id="KW-1185">Reference proteome</keyword>
<comment type="subunit">
    <text evidence="3">Homodimer.</text>
</comment>
<dbReference type="PANTHER" id="PTHR11879">
    <property type="entry name" value="ASPARTATE AMINOTRANSFERASE"/>
    <property type="match status" value="1"/>
</dbReference>
<feature type="domain" description="Aminotransferase class I/classII large" evidence="8">
    <location>
        <begin position="29"/>
        <end position="391"/>
    </location>
</feature>
<dbReference type="GO" id="GO:0042802">
    <property type="term" value="F:identical protein binding"/>
    <property type="evidence" value="ECO:0007669"/>
    <property type="project" value="TreeGrafter"/>
</dbReference>
<keyword evidence="5 7" id="KW-0808">Transferase</keyword>
<protein>
    <recommendedName>
        <fullName evidence="7">Aminotransferase</fullName>
        <ecNumber evidence="7">2.6.1.-</ecNumber>
    </recommendedName>
</protein>
<dbReference type="FunFam" id="3.40.640.10:FF:000066">
    <property type="entry name" value="Aspartate aminotransferase"/>
    <property type="match status" value="1"/>
</dbReference>
<evidence type="ECO:0000256" key="6">
    <source>
        <dbReference type="ARBA" id="ARBA00022898"/>
    </source>
</evidence>
<dbReference type="InterPro" id="IPR015422">
    <property type="entry name" value="PyrdxlP-dep_Trfase_small"/>
</dbReference>
<keyword evidence="4 7" id="KW-0032">Aminotransferase</keyword>
<organism evidence="9 10">
    <name type="scientific">Waddlia chondrophila (strain ATCC VR-1470 / WSU 86-1044)</name>
    <dbReference type="NCBI Taxonomy" id="716544"/>
    <lineage>
        <taxon>Bacteria</taxon>
        <taxon>Pseudomonadati</taxon>
        <taxon>Chlamydiota</taxon>
        <taxon>Chlamydiia</taxon>
        <taxon>Parachlamydiales</taxon>
        <taxon>Waddliaceae</taxon>
        <taxon>Waddlia</taxon>
    </lineage>
</organism>
<evidence type="ECO:0000313" key="9">
    <source>
        <dbReference type="EMBL" id="ADI37454.1"/>
    </source>
</evidence>
<dbReference type="InterPro" id="IPR004839">
    <property type="entry name" value="Aminotransferase_I/II_large"/>
</dbReference>
<dbReference type="RefSeq" id="WP_013181182.1">
    <property type="nucleotide sequence ID" value="NC_014225.1"/>
</dbReference>
<dbReference type="PRINTS" id="PR00799">
    <property type="entry name" value="TRANSAMINASE"/>
</dbReference>
<dbReference type="NCBIfam" id="NF006719">
    <property type="entry name" value="PRK09257.1"/>
    <property type="match status" value="1"/>
</dbReference>
<evidence type="ECO:0000256" key="7">
    <source>
        <dbReference type="RuleBase" id="RU000481"/>
    </source>
</evidence>
<evidence type="ECO:0000256" key="2">
    <source>
        <dbReference type="ARBA" id="ARBA00007441"/>
    </source>
</evidence>
<dbReference type="AlphaFoldDB" id="D6YTJ3"/>
<keyword evidence="6" id="KW-0663">Pyridoxal phosphate</keyword>
<evidence type="ECO:0000259" key="8">
    <source>
        <dbReference type="Pfam" id="PF00155"/>
    </source>
</evidence>
<dbReference type="SUPFAM" id="SSF53383">
    <property type="entry name" value="PLP-dependent transferases"/>
    <property type="match status" value="1"/>
</dbReference>
<dbReference type="EC" id="2.6.1.-" evidence="7"/>
<gene>
    <name evidence="9" type="primary">aspC1</name>
    <name evidence="9" type="ordered locus">wcw_0078</name>
</gene>
<dbReference type="Pfam" id="PF00155">
    <property type="entry name" value="Aminotran_1_2"/>
    <property type="match status" value="1"/>
</dbReference>
<evidence type="ECO:0000256" key="4">
    <source>
        <dbReference type="ARBA" id="ARBA00022576"/>
    </source>
</evidence>
<dbReference type="EMBL" id="CP001928">
    <property type="protein sequence ID" value="ADI37454.1"/>
    <property type="molecule type" value="Genomic_DNA"/>
</dbReference>
<name>D6YTJ3_WADCW</name>
<dbReference type="CDD" id="cd00609">
    <property type="entry name" value="AAT_like"/>
    <property type="match status" value="1"/>
</dbReference>
<dbReference type="GO" id="GO:0006520">
    <property type="term" value="P:amino acid metabolic process"/>
    <property type="evidence" value="ECO:0007669"/>
    <property type="project" value="InterPro"/>
</dbReference>
<dbReference type="GO" id="GO:0030170">
    <property type="term" value="F:pyridoxal phosphate binding"/>
    <property type="evidence" value="ECO:0007669"/>
    <property type="project" value="InterPro"/>
</dbReference>
<evidence type="ECO:0000256" key="1">
    <source>
        <dbReference type="ARBA" id="ARBA00001933"/>
    </source>
</evidence>
<proteinExistence type="inferred from homology"/>
<dbReference type="PROSITE" id="PS00105">
    <property type="entry name" value="AA_TRANSFER_CLASS_1"/>
    <property type="match status" value="1"/>
</dbReference>
<dbReference type="Gene3D" id="3.40.640.10">
    <property type="entry name" value="Type I PLP-dependent aspartate aminotransferase-like (Major domain)"/>
    <property type="match status" value="1"/>
</dbReference>
<evidence type="ECO:0000256" key="5">
    <source>
        <dbReference type="ARBA" id="ARBA00022679"/>
    </source>
</evidence>
<evidence type="ECO:0000313" key="10">
    <source>
        <dbReference type="Proteomes" id="UP000001505"/>
    </source>
</evidence>
<dbReference type="InterPro" id="IPR000796">
    <property type="entry name" value="Asp_trans"/>
</dbReference>
<sequence>MAAFDTLEEAPGDPILDLTLAFKNDERKSKINLGVGAYKDSEGSSLVFNCVRQAELQILDQRLDKEYPPIQGLQPFIEASIELVFGKDCDTRRIFGAQTLGGTGALRIAGEFLAKKNICSTIFLSDPTWGNHLSIFHNAGLKLDTYNYYDSLHKTVDFQALCNSVQQMPQNSAILLQPCCHNPTGTDLSFPQWEALCLLIKEKQVFPFFDLAYQGFDQGLEEDAKVIRMFAKHHPEMIVASSYSKNMGLYGERIGHLAICTENEKNARAVGSQVKQLIRSNYSMPPLYSGRIVSTILNSESLRNEWIKELANVRERIQEMRKQLVSGLIFKGGGRQFDYLADQTGMFSFSGINPEQACRLKSEQGIYMLKNGRINIAGLNAHNLDYFIDAILSVKEPS</sequence>
<dbReference type="PANTHER" id="PTHR11879:SF22">
    <property type="entry name" value="ASPARTATE AMINOTRANSFERASE, MITOCHONDRIAL"/>
    <property type="match status" value="1"/>
</dbReference>
<comment type="similarity">
    <text evidence="2 7">Belongs to the class-I pyridoxal-phosphate-dependent aminotransferase family.</text>
</comment>
<dbReference type="STRING" id="716544.wcw_0078"/>
<dbReference type="GO" id="GO:0008483">
    <property type="term" value="F:transaminase activity"/>
    <property type="evidence" value="ECO:0007669"/>
    <property type="project" value="UniProtKB-KW"/>
</dbReference>
<dbReference type="InterPro" id="IPR015424">
    <property type="entry name" value="PyrdxlP-dep_Trfase"/>
</dbReference>
<dbReference type="HOGENOM" id="CLU_032440_1_2_0"/>
<dbReference type="Proteomes" id="UP000001505">
    <property type="component" value="Chromosome"/>
</dbReference>